<dbReference type="EMBL" id="FUWJ01000005">
    <property type="protein sequence ID" value="SKA18404.1"/>
    <property type="molecule type" value="Genomic_DNA"/>
</dbReference>
<evidence type="ECO:0000256" key="1">
    <source>
        <dbReference type="SAM" id="Phobius"/>
    </source>
</evidence>
<protein>
    <submittedName>
        <fullName evidence="2">Uncharacterized protein</fullName>
    </submittedName>
</protein>
<keyword evidence="1" id="KW-0812">Transmembrane</keyword>
<feature type="transmembrane region" description="Helical" evidence="1">
    <location>
        <begin position="99"/>
        <end position="117"/>
    </location>
</feature>
<dbReference type="AlphaFoldDB" id="A0A1T4RR14"/>
<dbReference type="RefSeq" id="WP_085935710.1">
    <property type="nucleotide sequence ID" value="NZ_FUWJ01000005.1"/>
</dbReference>
<evidence type="ECO:0000313" key="3">
    <source>
        <dbReference type="Proteomes" id="UP000190092"/>
    </source>
</evidence>
<feature type="transmembrane region" description="Helical" evidence="1">
    <location>
        <begin position="151"/>
        <end position="172"/>
    </location>
</feature>
<dbReference type="Proteomes" id="UP000190092">
    <property type="component" value="Unassembled WGS sequence"/>
</dbReference>
<keyword evidence="1" id="KW-0472">Membrane</keyword>
<reference evidence="3" key="1">
    <citation type="submission" date="2017-02" db="EMBL/GenBank/DDBJ databases">
        <authorList>
            <person name="Varghese N."/>
            <person name="Submissions S."/>
        </authorList>
    </citation>
    <scope>NUCLEOTIDE SEQUENCE [LARGE SCALE GENOMIC DNA]</scope>
    <source>
        <strain evidence="3">ATCC 27094</strain>
    </source>
</reference>
<gene>
    <name evidence="2" type="ORF">SAMN02745126_04041</name>
</gene>
<dbReference type="STRING" id="225324.SAMN02745126_04041"/>
<keyword evidence="3" id="KW-1185">Reference proteome</keyword>
<evidence type="ECO:0000313" key="2">
    <source>
        <dbReference type="EMBL" id="SKA18404.1"/>
    </source>
</evidence>
<feature type="transmembrane region" description="Helical" evidence="1">
    <location>
        <begin position="35"/>
        <end position="52"/>
    </location>
</feature>
<name>A0A1T4RR14_9HYPH</name>
<feature type="transmembrane region" description="Helical" evidence="1">
    <location>
        <begin position="7"/>
        <end position="29"/>
    </location>
</feature>
<proteinExistence type="predicted"/>
<sequence length="182" mass="18853">MKEERQTIFPSIIVLAGMALLAAALGSLLAGLRGLQAGCVAGLAIALLPFLADRVGRWLTRPDGLPRFVAREIGHAAISAATPVLRAISAPFVELARLLHGPAVLALVVGSIVLDYLALLLDDLYRVIATPLGLANLAALLVIMIDQIGLSFSPLAIGVGLIALVLALLVTLNEEDSAGLGR</sequence>
<keyword evidence="1" id="KW-1133">Transmembrane helix</keyword>
<organism evidence="2 3">
    <name type="scientific">Enhydrobacter aerosaccus</name>
    <dbReference type="NCBI Taxonomy" id="225324"/>
    <lineage>
        <taxon>Bacteria</taxon>
        <taxon>Pseudomonadati</taxon>
        <taxon>Pseudomonadota</taxon>
        <taxon>Alphaproteobacteria</taxon>
        <taxon>Hyphomicrobiales</taxon>
        <taxon>Enhydrobacter</taxon>
    </lineage>
</organism>
<accession>A0A1T4RR14</accession>
<feature type="transmembrane region" description="Helical" evidence="1">
    <location>
        <begin position="124"/>
        <end position="145"/>
    </location>
</feature>